<evidence type="ECO:0008006" key="3">
    <source>
        <dbReference type="Google" id="ProtNLM"/>
    </source>
</evidence>
<reference evidence="2" key="1">
    <citation type="journal article" date="2019" name="Int. J. Syst. Evol. Microbiol.">
        <title>The Global Catalogue of Microorganisms (GCM) 10K type strain sequencing project: providing services to taxonomists for standard genome sequencing and annotation.</title>
        <authorList>
            <consortium name="The Broad Institute Genomics Platform"/>
            <consortium name="The Broad Institute Genome Sequencing Center for Infectious Disease"/>
            <person name="Wu L."/>
            <person name="Ma J."/>
        </authorList>
    </citation>
    <scope>NUCLEOTIDE SEQUENCE [LARGE SCALE GENOMIC DNA]</scope>
    <source>
        <strain evidence="2">ZS-22-S1</strain>
    </source>
</reference>
<name>A0ABV9S5C7_9PSEU</name>
<comment type="caution">
    <text evidence="1">The sequence shown here is derived from an EMBL/GenBank/DDBJ whole genome shotgun (WGS) entry which is preliminary data.</text>
</comment>
<protein>
    <recommendedName>
        <fullName evidence="3">Immunity protein 50 of polymorphic toxin system</fullName>
    </recommendedName>
</protein>
<dbReference type="EMBL" id="JBHSIS010000014">
    <property type="protein sequence ID" value="MFC4856910.1"/>
    <property type="molecule type" value="Genomic_DNA"/>
</dbReference>
<dbReference type="Proteomes" id="UP001595859">
    <property type="component" value="Unassembled WGS sequence"/>
</dbReference>
<gene>
    <name evidence="1" type="ORF">ACFPCV_25700</name>
</gene>
<evidence type="ECO:0000313" key="1">
    <source>
        <dbReference type="EMBL" id="MFC4856910.1"/>
    </source>
</evidence>
<organism evidence="1 2">
    <name type="scientific">Actinophytocola glycyrrhizae</name>
    <dbReference type="NCBI Taxonomy" id="2044873"/>
    <lineage>
        <taxon>Bacteria</taxon>
        <taxon>Bacillati</taxon>
        <taxon>Actinomycetota</taxon>
        <taxon>Actinomycetes</taxon>
        <taxon>Pseudonocardiales</taxon>
        <taxon>Pseudonocardiaceae</taxon>
    </lineage>
</organism>
<evidence type="ECO:0000313" key="2">
    <source>
        <dbReference type="Proteomes" id="UP001595859"/>
    </source>
</evidence>
<dbReference type="RefSeq" id="WP_378058901.1">
    <property type="nucleotide sequence ID" value="NZ_JBHSIS010000014.1"/>
</dbReference>
<sequence>MKYVKVEATGTGDFLDPDRYLGLLPTLVNVLPPGARAFSVDPDHYNFFSRRCVKDLKPDTLLRGETVGEDWLQLGFRHNCWKHEEDLSIRYLGISSLSLDTINELDWASFHAVTLDEILPHKHGCSHEIGFLDRSLTVVSRDLIATWTEADCPDKPPRS</sequence>
<proteinExistence type="predicted"/>
<keyword evidence="2" id="KW-1185">Reference proteome</keyword>
<accession>A0ABV9S5C7</accession>